<dbReference type="AlphaFoldDB" id="A0A6A2XYF0"/>
<evidence type="ECO:0000313" key="2">
    <source>
        <dbReference type="Proteomes" id="UP000436088"/>
    </source>
</evidence>
<proteinExistence type="predicted"/>
<dbReference type="Pfam" id="PF10604">
    <property type="entry name" value="Polyketide_cyc2"/>
    <property type="match status" value="1"/>
</dbReference>
<reference evidence="1" key="1">
    <citation type="submission" date="2019-09" db="EMBL/GenBank/DDBJ databases">
        <title>Draft genome information of white flower Hibiscus syriacus.</title>
        <authorList>
            <person name="Kim Y.-M."/>
        </authorList>
    </citation>
    <scope>NUCLEOTIDE SEQUENCE [LARGE SCALE GENOMIC DNA]</scope>
    <source>
        <strain evidence="1">YM2019G1</strain>
    </source>
</reference>
<dbReference type="GO" id="GO:0004864">
    <property type="term" value="F:protein phosphatase inhibitor activity"/>
    <property type="evidence" value="ECO:0007669"/>
    <property type="project" value="UniProtKB-ARBA"/>
</dbReference>
<dbReference type="InterPro" id="IPR023393">
    <property type="entry name" value="START-like_dom_sf"/>
</dbReference>
<keyword evidence="1" id="KW-0675">Receptor</keyword>
<dbReference type="Pfam" id="PF05097">
    <property type="entry name" value="DUF688"/>
    <property type="match status" value="1"/>
</dbReference>
<protein>
    <submittedName>
        <fullName evidence="1">Abscisic acid receptor PYL5</fullName>
    </submittedName>
</protein>
<dbReference type="Gene3D" id="3.30.530.20">
    <property type="match status" value="1"/>
</dbReference>
<dbReference type="CDD" id="cd07821">
    <property type="entry name" value="PYR_PYL_RCAR_like"/>
    <property type="match status" value="1"/>
</dbReference>
<dbReference type="Proteomes" id="UP000436088">
    <property type="component" value="Unassembled WGS sequence"/>
</dbReference>
<evidence type="ECO:0000313" key="1">
    <source>
        <dbReference type="EMBL" id="KAE8659664.1"/>
    </source>
</evidence>
<dbReference type="SUPFAM" id="SSF55961">
    <property type="entry name" value="Bet v1-like"/>
    <property type="match status" value="1"/>
</dbReference>
<dbReference type="InterPro" id="IPR019587">
    <property type="entry name" value="Polyketide_cyclase/dehydratase"/>
</dbReference>
<organism evidence="1 2">
    <name type="scientific">Hibiscus syriacus</name>
    <name type="common">Rose of Sharon</name>
    <dbReference type="NCBI Taxonomy" id="106335"/>
    <lineage>
        <taxon>Eukaryota</taxon>
        <taxon>Viridiplantae</taxon>
        <taxon>Streptophyta</taxon>
        <taxon>Embryophyta</taxon>
        <taxon>Tracheophyta</taxon>
        <taxon>Spermatophyta</taxon>
        <taxon>Magnoliopsida</taxon>
        <taxon>eudicotyledons</taxon>
        <taxon>Gunneridae</taxon>
        <taxon>Pentapetalae</taxon>
        <taxon>rosids</taxon>
        <taxon>malvids</taxon>
        <taxon>Malvales</taxon>
        <taxon>Malvaceae</taxon>
        <taxon>Malvoideae</taxon>
        <taxon>Hibiscus</taxon>
    </lineage>
</organism>
<keyword evidence="2" id="KW-1185">Reference proteome</keyword>
<sequence>MLSSNQCGSSLVQTIDAPLPLVWSIIRRFDNPQLYKQFVKSCKLSTGNGGIGSIREVVVVSGLPAATSTERLDELDDDCHVMMISIIGGDHRLVNYRSTTTLHEIRDGGNDGGVKDEGSNLSLHVHGRLGFRFKSSRGVLVKPFSRLFASSKPYLFSTLVSFITVPSPASYSLTGVLLRHQQPTPPSPTLKSLVSCDEDLDAVDFQVQSDAMEFQVQSGDGGASDKQKIVEKSSYTRAHILSSNNSDVSLDQVTEPVAVPFVWEQIPGKANVSPQHEFQPNKEASVIPKLPPGRVSHVIKYHVERESGNQYVLRPPQSMNDNVSGLDCSNEGMTEKYISELEDEDDVYSDVQTDSFFTNCSISGPVAKASGTFSTDHQQLSRTLPAARAMTLKTPHASTKTRSSISSCLTTKLFKRMLGMFVTTNQIVEFNPSGRQRTSQIMKFNRWRGFLGMPKQAEKVKANMLVKHTNSTNYSQELVPYQSTLQAKKTLYVDTVKIGSSISNSSDTIVMNRMLEEPASVESSLQDIKGLDLSDRKGISENETTGPIKSSRTDKPYLRVQVDQGESNCGSDYAPLPHLLLKTQSESWLSHALPAVASRNSFSKFFNGTRFNTKRQEPKIPATGTKWETIVKSSYLHHHHHHYVRYSEVILSTFIIL</sequence>
<dbReference type="PANTHER" id="PTHR33671">
    <property type="entry name" value="N-METHYLTRANSFERASE, PUTATIVE (DUF688)-RELATED"/>
    <property type="match status" value="1"/>
</dbReference>
<dbReference type="EMBL" id="VEPZ02001737">
    <property type="protein sequence ID" value="KAE8659664.1"/>
    <property type="molecule type" value="Genomic_DNA"/>
</dbReference>
<name>A0A6A2XYF0_HIBSY</name>
<gene>
    <name evidence="1" type="ORF">F3Y22_tig00116962pilonHSYRG00845</name>
</gene>
<accession>A0A6A2XYF0</accession>
<dbReference type="PANTHER" id="PTHR33671:SF3">
    <property type="entry name" value="F28N24.8 PROTEIN"/>
    <property type="match status" value="1"/>
</dbReference>
<comment type="caution">
    <text evidence="1">The sequence shown here is derived from an EMBL/GenBank/DDBJ whole genome shotgun (WGS) entry which is preliminary data.</text>
</comment>
<dbReference type="InterPro" id="IPR007789">
    <property type="entry name" value="DUF688"/>
</dbReference>